<sequence>MKEVIGSFAVTDKTLRQQTVVISQEITLDKTGTLIATSKHLNLNSVDGEEVFRSEDDGTLTLANGSILKKSSNIRLGPPEPHSSHPRRSA</sequence>
<feature type="region of interest" description="Disordered" evidence="1">
    <location>
        <begin position="70"/>
        <end position="90"/>
    </location>
</feature>
<dbReference type="Proteomes" id="UP000184603">
    <property type="component" value="Unassembled WGS sequence"/>
</dbReference>
<keyword evidence="3" id="KW-1185">Reference proteome</keyword>
<protein>
    <submittedName>
        <fullName evidence="2">Uncharacterized protein</fullName>
    </submittedName>
</protein>
<organism evidence="2 3">
    <name type="scientific">Desulfopila aestuarii DSM 18488</name>
    <dbReference type="NCBI Taxonomy" id="1121416"/>
    <lineage>
        <taxon>Bacteria</taxon>
        <taxon>Pseudomonadati</taxon>
        <taxon>Thermodesulfobacteriota</taxon>
        <taxon>Desulfobulbia</taxon>
        <taxon>Desulfobulbales</taxon>
        <taxon>Desulfocapsaceae</taxon>
        <taxon>Desulfopila</taxon>
    </lineage>
</organism>
<dbReference type="RefSeq" id="WP_073615834.1">
    <property type="nucleotide sequence ID" value="NZ_FRFE01000032.1"/>
</dbReference>
<accession>A0A1M7YHZ0</accession>
<dbReference type="EMBL" id="FRFE01000032">
    <property type="protein sequence ID" value="SHO52216.1"/>
    <property type="molecule type" value="Genomic_DNA"/>
</dbReference>
<reference evidence="2 3" key="1">
    <citation type="submission" date="2016-12" db="EMBL/GenBank/DDBJ databases">
        <authorList>
            <person name="Song W.-J."/>
            <person name="Kurnit D.M."/>
        </authorList>
    </citation>
    <scope>NUCLEOTIDE SEQUENCE [LARGE SCALE GENOMIC DNA]</scope>
    <source>
        <strain evidence="2 3">DSM 18488</strain>
    </source>
</reference>
<evidence type="ECO:0000256" key="1">
    <source>
        <dbReference type="SAM" id="MobiDB-lite"/>
    </source>
</evidence>
<evidence type="ECO:0000313" key="3">
    <source>
        <dbReference type="Proteomes" id="UP000184603"/>
    </source>
</evidence>
<gene>
    <name evidence="2" type="ORF">SAMN02745220_04426</name>
</gene>
<proteinExistence type="predicted"/>
<dbReference type="AlphaFoldDB" id="A0A1M7YHZ0"/>
<name>A0A1M7YHZ0_9BACT</name>
<evidence type="ECO:0000313" key="2">
    <source>
        <dbReference type="EMBL" id="SHO52216.1"/>
    </source>
</evidence>